<dbReference type="PANTHER" id="PTHR19353">
    <property type="entry name" value="FATTY ACID DESATURASE 2"/>
    <property type="match status" value="1"/>
</dbReference>
<gene>
    <name evidence="3" type="ORF">DRB17_10605</name>
</gene>
<dbReference type="Proteomes" id="UP000253941">
    <property type="component" value="Unassembled WGS sequence"/>
</dbReference>
<reference evidence="3 4" key="1">
    <citation type="submission" date="2018-07" db="EMBL/GenBank/DDBJ databases">
        <title>Venubactetium sediminum gen. nov., sp. nov., isolated from a marine solar saltern.</title>
        <authorList>
            <person name="Wang S."/>
        </authorList>
    </citation>
    <scope>NUCLEOTIDE SEQUENCE [LARGE SCALE GENOMIC DNA]</scope>
    <source>
        <strain evidence="3 4">WD2A32</strain>
    </source>
</reference>
<dbReference type="GO" id="GO:0016717">
    <property type="term" value="F:oxidoreductase activity, acting on paired donors, with oxidation of a pair of donors resulting in the reduction of molecular oxygen to two molecules of water"/>
    <property type="evidence" value="ECO:0007669"/>
    <property type="project" value="TreeGrafter"/>
</dbReference>
<dbReference type="Pfam" id="PF00487">
    <property type="entry name" value="FA_desaturase"/>
    <property type="match status" value="1"/>
</dbReference>
<feature type="transmembrane region" description="Helical" evidence="1">
    <location>
        <begin position="60"/>
        <end position="78"/>
    </location>
</feature>
<accession>A0A369T9G5</accession>
<dbReference type="AlphaFoldDB" id="A0A369T9G5"/>
<dbReference type="RefSeq" id="WP_114582172.1">
    <property type="nucleotide sequence ID" value="NZ_QPMH01000008.1"/>
</dbReference>
<dbReference type="InterPro" id="IPR012171">
    <property type="entry name" value="Fatty_acid_desaturase"/>
</dbReference>
<evidence type="ECO:0000256" key="1">
    <source>
        <dbReference type="SAM" id="Phobius"/>
    </source>
</evidence>
<dbReference type="GO" id="GO:0016020">
    <property type="term" value="C:membrane"/>
    <property type="evidence" value="ECO:0007669"/>
    <property type="project" value="TreeGrafter"/>
</dbReference>
<protein>
    <submittedName>
        <fullName evidence="3">Fatty acid desaturase</fullName>
    </submittedName>
</protein>
<feature type="transmembrane region" description="Helical" evidence="1">
    <location>
        <begin position="165"/>
        <end position="184"/>
    </location>
</feature>
<evidence type="ECO:0000313" key="4">
    <source>
        <dbReference type="Proteomes" id="UP000253941"/>
    </source>
</evidence>
<feature type="transmembrane region" description="Helical" evidence="1">
    <location>
        <begin position="221"/>
        <end position="239"/>
    </location>
</feature>
<evidence type="ECO:0000259" key="2">
    <source>
        <dbReference type="Pfam" id="PF00487"/>
    </source>
</evidence>
<keyword evidence="1" id="KW-0472">Membrane</keyword>
<keyword evidence="1" id="KW-0812">Transmembrane</keyword>
<feature type="transmembrane region" description="Helical" evidence="1">
    <location>
        <begin position="196"/>
        <end position="215"/>
    </location>
</feature>
<dbReference type="PANTHER" id="PTHR19353:SF73">
    <property type="entry name" value="FATTY ACID DESATURASE"/>
    <property type="match status" value="1"/>
</dbReference>
<evidence type="ECO:0000313" key="3">
    <source>
        <dbReference type="EMBL" id="RDD61928.1"/>
    </source>
</evidence>
<name>A0A369T9G5_9PROT</name>
<dbReference type="InterPro" id="IPR005804">
    <property type="entry name" value="FA_desaturase_dom"/>
</dbReference>
<proteinExistence type="predicted"/>
<sequence>MSVDSAQIQTTPETESTSLRRVVAPFQGPVLRESLSQLATSFGGFFAVCTAMYFAVDISFWLALALAPLAAGFLVRIFIIQHDCGHFSFFRSRRANDAVGFACSLLTMTPYVSWRRQHAGHHGIWNDLDRRQSGADIYSSCLTVAEYRALSPGQRWWYRTTRHPLVANVLLPPLVFLVLYRFPFDTPKDRKRERRAVYVTDLALLGGLGALGVAVGFDRVVAVQLPVITVASIIGVWLFSVQHRFEETWWVRHDQWRFKDASLLGSSYLRLPRVLQWFTGNIGFHHVHHLNPRVPNYRLQACHERIAPLCRIPVLSLRDGLRASRFILWDEDRQRMVTFRDVDGRTDRWFSKRRIPAQSVSTDPAYTE</sequence>
<keyword evidence="4" id="KW-1185">Reference proteome</keyword>
<dbReference type="GO" id="GO:0006629">
    <property type="term" value="P:lipid metabolic process"/>
    <property type="evidence" value="ECO:0007669"/>
    <property type="project" value="InterPro"/>
</dbReference>
<dbReference type="EMBL" id="QPMH01000008">
    <property type="protein sequence ID" value="RDD61928.1"/>
    <property type="molecule type" value="Genomic_DNA"/>
</dbReference>
<feature type="domain" description="Fatty acid desaturase" evidence="2">
    <location>
        <begin position="60"/>
        <end position="311"/>
    </location>
</feature>
<keyword evidence="1" id="KW-1133">Transmembrane helix</keyword>
<organism evidence="3 4">
    <name type="scientific">Ferruginivarius sediminum</name>
    <dbReference type="NCBI Taxonomy" id="2661937"/>
    <lineage>
        <taxon>Bacteria</taxon>
        <taxon>Pseudomonadati</taxon>
        <taxon>Pseudomonadota</taxon>
        <taxon>Alphaproteobacteria</taxon>
        <taxon>Rhodospirillales</taxon>
        <taxon>Rhodospirillaceae</taxon>
        <taxon>Ferruginivarius</taxon>
    </lineage>
</organism>
<comment type="caution">
    <text evidence="3">The sequence shown here is derived from an EMBL/GenBank/DDBJ whole genome shotgun (WGS) entry which is preliminary data.</text>
</comment>